<gene>
    <name evidence="5" type="ORF">B0H17DRAFT_1210530</name>
</gene>
<dbReference type="InterPro" id="IPR002893">
    <property type="entry name" value="Znf_MYND"/>
</dbReference>
<name>A0AAD7CXA8_MYCRO</name>
<accession>A0AAD7CXA8</accession>
<comment type="caution">
    <text evidence="5">The sequence shown here is derived from an EMBL/GenBank/DDBJ whole genome shotgun (WGS) entry which is preliminary data.</text>
</comment>
<dbReference type="GO" id="GO:0008270">
    <property type="term" value="F:zinc ion binding"/>
    <property type="evidence" value="ECO:0007669"/>
    <property type="project" value="UniProtKB-KW"/>
</dbReference>
<evidence type="ECO:0000313" key="5">
    <source>
        <dbReference type="EMBL" id="KAJ7667036.1"/>
    </source>
</evidence>
<dbReference type="Gene3D" id="6.10.140.2220">
    <property type="match status" value="1"/>
</dbReference>
<keyword evidence="3" id="KW-0862">Zinc</keyword>
<proteinExistence type="predicted"/>
<evidence type="ECO:0000256" key="2">
    <source>
        <dbReference type="ARBA" id="ARBA00022771"/>
    </source>
</evidence>
<evidence type="ECO:0000256" key="3">
    <source>
        <dbReference type="ARBA" id="ARBA00022833"/>
    </source>
</evidence>
<protein>
    <recommendedName>
        <fullName evidence="4">MYND-type domain-containing protein</fullName>
    </recommendedName>
</protein>
<dbReference type="EMBL" id="JARKIE010000207">
    <property type="protein sequence ID" value="KAJ7667036.1"/>
    <property type="molecule type" value="Genomic_DNA"/>
</dbReference>
<keyword evidence="1" id="KW-0479">Metal-binding</keyword>
<dbReference type="SUPFAM" id="SSF144232">
    <property type="entry name" value="HIT/MYND zinc finger-like"/>
    <property type="match status" value="1"/>
</dbReference>
<evidence type="ECO:0000313" key="6">
    <source>
        <dbReference type="Proteomes" id="UP001221757"/>
    </source>
</evidence>
<reference evidence="5" key="1">
    <citation type="submission" date="2023-03" db="EMBL/GenBank/DDBJ databases">
        <title>Massive genome expansion in bonnet fungi (Mycena s.s.) driven by repeated elements and novel gene families across ecological guilds.</title>
        <authorList>
            <consortium name="Lawrence Berkeley National Laboratory"/>
            <person name="Harder C.B."/>
            <person name="Miyauchi S."/>
            <person name="Viragh M."/>
            <person name="Kuo A."/>
            <person name="Thoen E."/>
            <person name="Andreopoulos B."/>
            <person name="Lu D."/>
            <person name="Skrede I."/>
            <person name="Drula E."/>
            <person name="Henrissat B."/>
            <person name="Morin E."/>
            <person name="Kohler A."/>
            <person name="Barry K."/>
            <person name="LaButti K."/>
            <person name="Morin E."/>
            <person name="Salamov A."/>
            <person name="Lipzen A."/>
            <person name="Mereny Z."/>
            <person name="Hegedus B."/>
            <person name="Baldrian P."/>
            <person name="Stursova M."/>
            <person name="Weitz H."/>
            <person name="Taylor A."/>
            <person name="Grigoriev I.V."/>
            <person name="Nagy L.G."/>
            <person name="Martin F."/>
            <person name="Kauserud H."/>
        </authorList>
    </citation>
    <scope>NUCLEOTIDE SEQUENCE</scope>
    <source>
        <strain evidence="5">CBHHK067</strain>
    </source>
</reference>
<organism evidence="5 6">
    <name type="scientific">Mycena rosella</name>
    <name type="common">Pink bonnet</name>
    <name type="synonym">Agaricus rosellus</name>
    <dbReference type="NCBI Taxonomy" id="1033263"/>
    <lineage>
        <taxon>Eukaryota</taxon>
        <taxon>Fungi</taxon>
        <taxon>Dikarya</taxon>
        <taxon>Basidiomycota</taxon>
        <taxon>Agaricomycotina</taxon>
        <taxon>Agaricomycetes</taxon>
        <taxon>Agaricomycetidae</taxon>
        <taxon>Agaricales</taxon>
        <taxon>Marasmiineae</taxon>
        <taxon>Mycenaceae</taxon>
        <taxon>Mycena</taxon>
    </lineage>
</organism>
<dbReference type="Pfam" id="PF01753">
    <property type="entry name" value="zf-MYND"/>
    <property type="match status" value="1"/>
</dbReference>
<evidence type="ECO:0000256" key="1">
    <source>
        <dbReference type="ARBA" id="ARBA00022723"/>
    </source>
</evidence>
<keyword evidence="6" id="KW-1185">Reference proteome</keyword>
<dbReference type="Proteomes" id="UP001221757">
    <property type="component" value="Unassembled WGS sequence"/>
</dbReference>
<feature type="domain" description="MYND-type" evidence="4">
    <location>
        <begin position="318"/>
        <end position="350"/>
    </location>
</feature>
<sequence length="510" mass="56306">MFERFHSTPLWEQQIVPHLVAAWPLTQLAIQLHARLVLDKSRPHFDIDVNITRTNTFNSILVRRTPAVVDIVINLWAVEVRNDEIQKALAAEFPTQVAPPGASVCLNRFAFTVGDGPENTIEWGPLFAGALGGTLATGTALVLDHIHATLARASPTQTGTDLQSTTERLTNDLRNLHYFQYTPMRDQLLAQQSVETALKALAALTARPFKRLDDKGTAVGVVLVCDYLRQHIADDGLTFVIMAVESGLLRTLLKCYPWLEAKTIPSWTQFLCERLPKYMLYISVLRLTLRSLASIDSLGLDKPLGGAAAASWTAFKKQCTEPGTQLYSRCLQTSYCSRACQVAAWGSHKSARKTREKARAVGTGLPLSAEDIAFAYRIAQNGFEQRRAQIREEIAATRPRAPIRVELDYTEFPPALTVGSFPAGHISALAPAKQPVVTFHADFARGKHKAEHHLHFLLALDEDVHSALGEAEKAVRVLQAEIFERMYGIATTCPTCICLPNSNKVIQPGT</sequence>
<dbReference type="AlphaFoldDB" id="A0AAD7CXA8"/>
<evidence type="ECO:0000259" key="4">
    <source>
        <dbReference type="Pfam" id="PF01753"/>
    </source>
</evidence>
<keyword evidence="2" id="KW-0863">Zinc-finger</keyword>